<dbReference type="Gene3D" id="3.30.750.80">
    <property type="entry name" value="RNA methyltransferase domain (HRMD) like"/>
    <property type="match status" value="1"/>
</dbReference>
<dbReference type="RefSeq" id="WP_142904042.1">
    <property type="nucleotide sequence ID" value="NZ_ML660091.1"/>
</dbReference>
<dbReference type="InterPro" id="IPR029063">
    <property type="entry name" value="SAM-dependent_MTases_sf"/>
</dbReference>
<dbReference type="Pfam" id="PF22020">
    <property type="entry name" value="RlmL_1st"/>
    <property type="match status" value="1"/>
</dbReference>
<reference evidence="9 10" key="1">
    <citation type="submission" date="2019-06" db="EMBL/GenBank/DDBJ databases">
        <title>Whole genome sequence for Cellvibrionaceae sp. R142.</title>
        <authorList>
            <person name="Wang G."/>
        </authorList>
    </citation>
    <scope>NUCLEOTIDE SEQUENCE [LARGE SCALE GENOMIC DNA]</scope>
    <source>
        <strain evidence="9 10">R142</strain>
    </source>
</reference>
<dbReference type="Proteomes" id="UP000319732">
    <property type="component" value="Unassembled WGS sequence"/>
</dbReference>
<dbReference type="CDD" id="cd02440">
    <property type="entry name" value="AdoMet_MTases"/>
    <property type="match status" value="1"/>
</dbReference>
<keyword evidence="10" id="KW-1185">Reference proteome</keyword>
<keyword evidence="3 6" id="KW-0489">Methyltransferase</keyword>
<evidence type="ECO:0000313" key="9">
    <source>
        <dbReference type="EMBL" id="TQV80988.1"/>
    </source>
</evidence>
<dbReference type="SMART" id="SM00981">
    <property type="entry name" value="THUMP"/>
    <property type="match status" value="1"/>
</dbReference>
<dbReference type="Pfam" id="PF01170">
    <property type="entry name" value="UPF0020"/>
    <property type="match status" value="1"/>
</dbReference>
<dbReference type="GO" id="GO:0005737">
    <property type="term" value="C:cytoplasm"/>
    <property type="evidence" value="ECO:0007669"/>
    <property type="project" value="UniProtKB-SubCell"/>
</dbReference>
<comment type="function">
    <text evidence="6">Specifically methylates the guanine in position 2445 (m2G2445) and the guanine in position 2069 (m7G2069) of 23S rRNA.</text>
</comment>
<dbReference type="Pfam" id="PF02926">
    <property type="entry name" value="THUMP"/>
    <property type="match status" value="1"/>
</dbReference>
<organism evidence="9 10">
    <name type="scientific">Exilibacterium tricleocarpae</name>
    <dbReference type="NCBI Taxonomy" id="2591008"/>
    <lineage>
        <taxon>Bacteria</taxon>
        <taxon>Pseudomonadati</taxon>
        <taxon>Pseudomonadota</taxon>
        <taxon>Gammaproteobacteria</taxon>
        <taxon>Cellvibrionales</taxon>
        <taxon>Cellvibrionaceae</taxon>
        <taxon>Exilibacterium</taxon>
    </lineage>
</organism>
<dbReference type="Pfam" id="PF10672">
    <property type="entry name" value="Methyltrans_SAM"/>
    <property type="match status" value="1"/>
</dbReference>
<dbReference type="PROSITE" id="PS51165">
    <property type="entry name" value="THUMP"/>
    <property type="match status" value="1"/>
</dbReference>
<dbReference type="InterPro" id="IPR054170">
    <property type="entry name" value="RlmL_1st"/>
</dbReference>
<dbReference type="CDD" id="cd11715">
    <property type="entry name" value="THUMP_AdoMetMT"/>
    <property type="match status" value="1"/>
</dbReference>
<evidence type="ECO:0000256" key="5">
    <source>
        <dbReference type="ARBA" id="ARBA00022691"/>
    </source>
</evidence>
<dbReference type="InterPro" id="IPR002052">
    <property type="entry name" value="DNA_methylase_N6_adenine_CS"/>
</dbReference>
<comment type="catalytic activity">
    <reaction evidence="6">
        <text>guanosine(2445) in 23S rRNA + S-adenosyl-L-methionine = N(2)-methylguanosine(2445) in 23S rRNA + S-adenosyl-L-homocysteine + H(+)</text>
        <dbReference type="Rhea" id="RHEA:42740"/>
        <dbReference type="Rhea" id="RHEA-COMP:10215"/>
        <dbReference type="Rhea" id="RHEA-COMP:10216"/>
        <dbReference type="ChEBI" id="CHEBI:15378"/>
        <dbReference type="ChEBI" id="CHEBI:57856"/>
        <dbReference type="ChEBI" id="CHEBI:59789"/>
        <dbReference type="ChEBI" id="CHEBI:74269"/>
        <dbReference type="ChEBI" id="CHEBI:74481"/>
        <dbReference type="EC" id="2.1.1.173"/>
    </reaction>
</comment>
<evidence type="ECO:0000256" key="3">
    <source>
        <dbReference type="ARBA" id="ARBA00022603"/>
    </source>
</evidence>
<keyword evidence="1 6" id="KW-0963">Cytoplasm</keyword>
<keyword evidence="4 6" id="KW-0808">Transferase</keyword>
<dbReference type="SUPFAM" id="SSF53335">
    <property type="entry name" value="S-adenosyl-L-methionine-dependent methyltransferases"/>
    <property type="match status" value="2"/>
</dbReference>
<dbReference type="PROSITE" id="PS00092">
    <property type="entry name" value="N6_MTASE"/>
    <property type="match status" value="1"/>
</dbReference>
<dbReference type="PANTHER" id="PTHR47313">
    <property type="entry name" value="RIBOSOMAL RNA LARGE SUBUNIT METHYLTRANSFERASE K/L"/>
    <property type="match status" value="1"/>
</dbReference>
<sequence length="738" mass="82224">MSWKTALFATCPKGLEGLLLAELKALGVDAARETVAGVHFEADLGTAYRCCLWSRLANKVLLPLGRVGAADADALYAGVASLPWEEHLNPHGSLLVDFIGTDSVIRNSQFGAVKIKDAIVDRLRERCGQRPSVARHDPDLRINARLSRGRVAIAIDLSGDSLHRRGYRIKQGAAPLKENLAAALLLRAGWPALAAEGGALLDPMCGSGTLLTEAVLMAADIAPGLQRPGFGFERWLNHRNDTWLALREEAIERRGAGLSDFDLEVRGYDDDVRVIRAAEANIAQAGLDQWIRIIHKPVAQFKRPTHRTLARGLVICNPPYGERLGDLESVAPLYRTLGERLAVEFEGWRAAIFTGNPELAKQTGLRAQKKYKLFNGTIASELLLFDITAEAAARHRPPAGAWEERQPQAVEAEAAPLGEGAQMVANRLRKNRKSLAKWLQREGISCYRLYDADLPEYAAAVDIYTDIEGLEYAYVQEYAAPKSIDPDKAAERFEALLAAVAAVLELPDKRISRRQRRRTRGREQYEKQVVEAAGEPIVVAEGAGRFSVDLWHYLDTGLFLDHRPMRRLVAQLAPGARLLNLFCYTGSVTVRAALAGAAASVSVDLSNTYLNWARRNFALNHIGEQRHQLLQADCLEWLRQCREAFDLIVLDPPSFSNSKRMEGVLDIQRDHVRLIRRCMDLLNVGGTLLFSTNLRSFKLERAALEKYALKDISEKTLDKDFQRNRRIHQCWVIRHVTN</sequence>
<dbReference type="HAMAP" id="MF_01858">
    <property type="entry name" value="23SrRNA_methyltr_KL"/>
    <property type="match status" value="1"/>
</dbReference>
<dbReference type="AlphaFoldDB" id="A0A545TUU2"/>
<dbReference type="EC" id="2.1.1.264" evidence="6"/>
<evidence type="ECO:0000313" key="10">
    <source>
        <dbReference type="Proteomes" id="UP000319732"/>
    </source>
</evidence>
<keyword evidence="2 6" id="KW-0698">rRNA processing</keyword>
<dbReference type="OrthoDB" id="9809404at2"/>
<dbReference type="InterPro" id="IPR017244">
    <property type="entry name" value="23SrRNA_methyltr_KL"/>
</dbReference>
<evidence type="ECO:0000256" key="6">
    <source>
        <dbReference type="HAMAP-Rule" id="MF_01858"/>
    </source>
</evidence>
<comment type="subcellular location">
    <subcellularLocation>
        <location evidence="6">Cytoplasm</location>
    </subcellularLocation>
</comment>
<feature type="domain" description="THUMP" evidence="8">
    <location>
        <begin position="46"/>
        <end position="157"/>
    </location>
</feature>
<dbReference type="InterPro" id="IPR004114">
    <property type="entry name" value="THUMP_dom"/>
</dbReference>
<comment type="caution">
    <text evidence="9">The sequence shown here is derived from an EMBL/GenBank/DDBJ whole genome shotgun (WGS) entry which is preliminary data.</text>
</comment>
<proteinExistence type="inferred from homology"/>
<dbReference type="GO" id="GO:0070043">
    <property type="term" value="F:rRNA (guanine-N7-)-methyltransferase activity"/>
    <property type="evidence" value="ECO:0007669"/>
    <property type="project" value="UniProtKB-UniRule"/>
</dbReference>
<evidence type="ECO:0000256" key="2">
    <source>
        <dbReference type="ARBA" id="ARBA00022552"/>
    </source>
</evidence>
<gene>
    <name evidence="9" type="primary">rlmKL</name>
    <name evidence="6" type="synonym">rlmL</name>
    <name evidence="9" type="ORF">FKG94_09840</name>
</gene>
<name>A0A545TUU2_9GAMM</name>
<dbReference type="NCBIfam" id="NF008748">
    <property type="entry name" value="PRK11783.1"/>
    <property type="match status" value="1"/>
</dbReference>
<dbReference type="GO" id="GO:0052915">
    <property type="term" value="F:23S rRNA (guanine(2445)-N(2))-methyltransferase activity"/>
    <property type="evidence" value="ECO:0007669"/>
    <property type="project" value="UniProtKB-UniRule"/>
</dbReference>
<comment type="similarity">
    <text evidence="6">Belongs to the methyltransferase superfamily. RlmKL family.</text>
</comment>
<dbReference type="InterPro" id="IPR019614">
    <property type="entry name" value="SAM-dep_methyl-trfase"/>
</dbReference>
<evidence type="ECO:0000256" key="4">
    <source>
        <dbReference type="ARBA" id="ARBA00022679"/>
    </source>
</evidence>
<dbReference type="Gene3D" id="3.40.50.150">
    <property type="entry name" value="Vaccinia Virus protein VP39"/>
    <property type="match status" value="2"/>
</dbReference>
<dbReference type="PIRSF" id="PIRSF037618">
    <property type="entry name" value="RNA_Mtase_bacteria_prd"/>
    <property type="match status" value="1"/>
</dbReference>
<evidence type="ECO:0000259" key="8">
    <source>
        <dbReference type="PROSITE" id="PS51165"/>
    </source>
</evidence>
<comment type="catalytic activity">
    <reaction evidence="6">
        <text>guanosine(2069) in 23S rRNA + S-adenosyl-L-methionine = N(2)-methylguanosine(2069) in 23S rRNA + S-adenosyl-L-homocysteine + H(+)</text>
        <dbReference type="Rhea" id="RHEA:43772"/>
        <dbReference type="Rhea" id="RHEA-COMP:10688"/>
        <dbReference type="Rhea" id="RHEA-COMP:10689"/>
        <dbReference type="ChEBI" id="CHEBI:15378"/>
        <dbReference type="ChEBI" id="CHEBI:57856"/>
        <dbReference type="ChEBI" id="CHEBI:59789"/>
        <dbReference type="ChEBI" id="CHEBI:74269"/>
        <dbReference type="ChEBI" id="CHEBI:74481"/>
        <dbReference type="EC" id="2.1.1.264"/>
    </reaction>
</comment>
<dbReference type="EC" id="2.1.1.173" evidence="6"/>
<dbReference type="EMBL" id="VHSG01000009">
    <property type="protein sequence ID" value="TQV80988.1"/>
    <property type="molecule type" value="Genomic_DNA"/>
</dbReference>
<evidence type="ECO:0000256" key="7">
    <source>
        <dbReference type="PROSITE-ProRule" id="PRU00529"/>
    </source>
</evidence>
<dbReference type="GO" id="GO:0003723">
    <property type="term" value="F:RNA binding"/>
    <property type="evidence" value="ECO:0007669"/>
    <property type="project" value="UniProtKB-UniRule"/>
</dbReference>
<keyword evidence="7" id="KW-0694">RNA-binding</keyword>
<dbReference type="InterPro" id="IPR000241">
    <property type="entry name" value="RlmKL-like_Mtase"/>
</dbReference>
<protein>
    <recommendedName>
        <fullName evidence="6">Ribosomal RNA large subunit methyltransferase K/L</fullName>
    </recommendedName>
    <domain>
        <recommendedName>
            <fullName evidence="6">23S rRNA m2G2445 methyltransferase</fullName>
            <ecNumber evidence="6">2.1.1.173</ecNumber>
        </recommendedName>
        <alternativeName>
            <fullName evidence="6">rRNA (guanine-N(2)-)-methyltransferase RlmL</fullName>
        </alternativeName>
    </domain>
    <domain>
        <recommendedName>
            <fullName evidence="6">23S rRNA m7G2069 methyltransferase</fullName>
            <ecNumber evidence="6">2.1.1.264</ecNumber>
        </recommendedName>
        <alternativeName>
            <fullName evidence="6">rRNA (guanine-N(7)-)-methyltransferase RlmK</fullName>
        </alternativeName>
    </domain>
</protein>
<dbReference type="PANTHER" id="PTHR47313:SF1">
    <property type="entry name" value="RIBOSOMAL RNA LARGE SUBUNIT METHYLTRANSFERASE K_L"/>
    <property type="match status" value="1"/>
</dbReference>
<evidence type="ECO:0000256" key="1">
    <source>
        <dbReference type="ARBA" id="ARBA00022490"/>
    </source>
</evidence>
<accession>A0A545TUU2</accession>
<dbReference type="Gene3D" id="3.30.2130.30">
    <property type="match status" value="1"/>
</dbReference>
<keyword evidence="5 6" id="KW-0949">S-adenosyl-L-methionine</keyword>